<evidence type="ECO:0000313" key="1">
    <source>
        <dbReference type="EMBL" id="KAL2551572.1"/>
    </source>
</evidence>
<dbReference type="Proteomes" id="UP001604277">
    <property type="component" value="Unassembled WGS sequence"/>
</dbReference>
<protein>
    <submittedName>
        <fullName evidence="1">Uncharacterized protein</fullName>
    </submittedName>
</protein>
<accession>A0ABD1WPF8</accession>
<proteinExistence type="predicted"/>
<organism evidence="1 2">
    <name type="scientific">Forsythia ovata</name>
    <dbReference type="NCBI Taxonomy" id="205694"/>
    <lineage>
        <taxon>Eukaryota</taxon>
        <taxon>Viridiplantae</taxon>
        <taxon>Streptophyta</taxon>
        <taxon>Embryophyta</taxon>
        <taxon>Tracheophyta</taxon>
        <taxon>Spermatophyta</taxon>
        <taxon>Magnoliopsida</taxon>
        <taxon>eudicotyledons</taxon>
        <taxon>Gunneridae</taxon>
        <taxon>Pentapetalae</taxon>
        <taxon>asterids</taxon>
        <taxon>lamiids</taxon>
        <taxon>Lamiales</taxon>
        <taxon>Oleaceae</taxon>
        <taxon>Forsythieae</taxon>
        <taxon>Forsythia</taxon>
    </lineage>
</organism>
<sequence length="108" mass="11686">MGEVGVDFKGGASIDNYIQDSSGTVFIRLSHGQFPGSFLTGTKQKLRCAGAFLVAIENCHAPRALVILKNVNTHELDYWFTSMKVHVGKKIAVSNSSAHLHRVGDQGT</sequence>
<comment type="caution">
    <text evidence="1">The sequence shown here is derived from an EMBL/GenBank/DDBJ whole genome shotgun (WGS) entry which is preliminary data.</text>
</comment>
<gene>
    <name evidence="1" type="ORF">Fot_05191</name>
</gene>
<dbReference type="AlphaFoldDB" id="A0ABD1WPF8"/>
<dbReference type="EMBL" id="JBFOLJ010000002">
    <property type="protein sequence ID" value="KAL2551572.1"/>
    <property type="molecule type" value="Genomic_DNA"/>
</dbReference>
<evidence type="ECO:0000313" key="2">
    <source>
        <dbReference type="Proteomes" id="UP001604277"/>
    </source>
</evidence>
<name>A0ABD1WPF8_9LAMI</name>
<reference evidence="2" key="1">
    <citation type="submission" date="2024-07" db="EMBL/GenBank/DDBJ databases">
        <title>Two chromosome-level genome assemblies of Korean endemic species Abeliophyllum distichum and Forsythia ovata (Oleaceae).</title>
        <authorList>
            <person name="Jang H."/>
        </authorList>
    </citation>
    <scope>NUCLEOTIDE SEQUENCE [LARGE SCALE GENOMIC DNA]</scope>
</reference>
<keyword evidence="2" id="KW-1185">Reference proteome</keyword>